<accession>A0A2I4AT28</accession>
<dbReference type="PANTHER" id="PTHR32123">
    <property type="entry name" value="BICD FAMILY-LIKE CARGO ADAPTER"/>
    <property type="match status" value="1"/>
</dbReference>
<sequence>MFTTRKNSLPSPSLEDSFFPLSSSSSIALSFGLASSSSPSGSVDSGGAIDADLILAAELGQALLEKNEELAAALEQREKEVEDLQQVKLNLQRKLEMNELESGQKEAELMTDLAALKAELEKYRNEGRDRRKDESEQMAQLANHNQRLVEQLAEAVTLEHTLRTELRSLREEMEDSSFNRKVSFTQLENMQAENRVLVGRLSHIETQLKASEEDCQRLRSERAGLRVRLSELQVKLSEKEAEATEALLAHSTVLQAKDEEMQTLKEELQSQREELESLREEVKPFRSSPGKPSYSSLERELASVRQEKESLTQQLLNTIKHKVALSQELDAWQEDMRLVICQQVQQREEKKKKDDQEEKELAVGLHRSKSLKLKGERGKNFFSFFKDK</sequence>
<dbReference type="CTD" id="146439"/>
<keyword evidence="1 5" id="KW-0175">Coiled coil</keyword>
<protein>
    <recommendedName>
        <fullName evidence="2">BICD family-like cargo adapter 2</fullName>
    </recommendedName>
    <alternativeName>
        <fullName evidence="3">Bicaudal D-related protein 2</fullName>
    </alternativeName>
    <alternativeName>
        <fullName evidence="4">Coiled-coil domain-containing protein 64B</fullName>
    </alternativeName>
</protein>
<keyword evidence="6" id="KW-1185">Reference proteome</keyword>
<evidence type="ECO:0000313" key="6">
    <source>
        <dbReference type="Proteomes" id="UP000192220"/>
    </source>
</evidence>
<organism evidence="6 7">
    <name type="scientific">Austrofundulus limnaeus</name>
    <name type="common">Annual killifish</name>
    <dbReference type="NCBI Taxonomy" id="52670"/>
    <lineage>
        <taxon>Eukaryota</taxon>
        <taxon>Metazoa</taxon>
        <taxon>Chordata</taxon>
        <taxon>Craniata</taxon>
        <taxon>Vertebrata</taxon>
        <taxon>Euteleostomi</taxon>
        <taxon>Actinopterygii</taxon>
        <taxon>Neopterygii</taxon>
        <taxon>Teleostei</taxon>
        <taxon>Neoteleostei</taxon>
        <taxon>Acanthomorphata</taxon>
        <taxon>Ovalentaria</taxon>
        <taxon>Atherinomorphae</taxon>
        <taxon>Cyprinodontiformes</taxon>
        <taxon>Rivulidae</taxon>
        <taxon>Austrofundulus</taxon>
    </lineage>
</organism>
<evidence type="ECO:0000256" key="2">
    <source>
        <dbReference type="ARBA" id="ARBA00040983"/>
    </source>
</evidence>
<dbReference type="Proteomes" id="UP000192220">
    <property type="component" value="Unplaced"/>
</dbReference>
<dbReference type="AlphaFoldDB" id="A0A2I4AT28"/>
<feature type="coiled-coil region" evidence="5">
    <location>
        <begin position="56"/>
        <end position="151"/>
    </location>
</feature>
<feature type="coiled-coil region" evidence="5">
    <location>
        <begin position="201"/>
        <end position="314"/>
    </location>
</feature>
<evidence type="ECO:0000256" key="5">
    <source>
        <dbReference type="SAM" id="Coils"/>
    </source>
</evidence>
<dbReference type="OrthoDB" id="9451547at2759"/>
<reference evidence="7" key="1">
    <citation type="submission" date="2025-08" db="UniProtKB">
        <authorList>
            <consortium name="RefSeq"/>
        </authorList>
    </citation>
    <scope>IDENTIFICATION</scope>
    <source>
        <strain evidence="7">Quisiro</strain>
        <tissue evidence="7">Liver</tissue>
    </source>
</reference>
<dbReference type="InterPro" id="IPR051149">
    <property type="entry name" value="Spindly/BICDR_Dynein_Adapter"/>
</dbReference>
<dbReference type="GO" id="GO:0047496">
    <property type="term" value="P:vesicle transport along microtubule"/>
    <property type="evidence" value="ECO:0007669"/>
    <property type="project" value="TreeGrafter"/>
</dbReference>
<proteinExistence type="predicted"/>
<evidence type="ECO:0000256" key="4">
    <source>
        <dbReference type="ARBA" id="ARBA00043196"/>
    </source>
</evidence>
<dbReference type="GO" id="GO:0055107">
    <property type="term" value="P:Golgi to secretory granule transport"/>
    <property type="evidence" value="ECO:0007669"/>
    <property type="project" value="TreeGrafter"/>
</dbReference>
<evidence type="ECO:0000256" key="1">
    <source>
        <dbReference type="ARBA" id="ARBA00023054"/>
    </source>
</evidence>
<evidence type="ECO:0000313" key="7">
    <source>
        <dbReference type="RefSeq" id="XP_013858618.1"/>
    </source>
</evidence>
<dbReference type="PANTHER" id="PTHR32123:SF11">
    <property type="entry name" value="BICD FAMILY-LIKE CARGO ADAPTER 2-RELATED"/>
    <property type="match status" value="1"/>
</dbReference>
<name>A0A2I4AT28_AUSLI</name>
<evidence type="ECO:0000256" key="3">
    <source>
        <dbReference type="ARBA" id="ARBA00041790"/>
    </source>
</evidence>
<gene>
    <name evidence="7" type="primary">bicdl2</name>
</gene>
<dbReference type="RefSeq" id="XP_013858618.1">
    <property type="nucleotide sequence ID" value="XM_014003164.1"/>
</dbReference>